<proteinExistence type="predicted"/>
<keyword evidence="1" id="KW-0472">Membrane</keyword>
<dbReference type="RefSeq" id="WP_144998412.1">
    <property type="nucleotide sequence ID" value="NZ_CP036281.1"/>
</dbReference>
<evidence type="ECO:0000256" key="1">
    <source>
        <dbReference type="SAM" id="Phobius"/>
    </source>
</evidence>
<dbReference type="Proteomes" id="UP000317178">
    <property type="component" value="Chromosome"/>
</dbReference>
<accession>A0A518CSY5</accession>
<sequence length="451" mass="49349">MIQYSRQTKARPETRKGSILPLTAFFIVILMMITALVVDIGMIAVTSGRLQTAADAAALSAAQTVANEMKYVDGSHHDNYQATECAIKICQLHAGADMHQHLRLLPTDIIYSRSSDRLDSPLNVVQATVRRDDMANGSIPMAFSPVIGIKQTNLERTAKAGFFPAGGIGAGAKILPIAVDATIWTAMRLGNDITNKVLPYDAGEYLHSVTPGKLTSLLKGRQRLLDKLGVPFDLNGNPLMIMDRRCWHPDSQTVTDGPDMLWEGLFLPHQFEQTKLFGSILKPLTRIQYIPGNMVVLNLSSQENWKLGAGLGTLERQIVTGLDFNDVAGVNEMNGKNSEYLSTPFVAQGMYQLPGALEDELRDSIGKPRIIFLYATIPGVLTTVGDLLQFPSKFVIVGWVGGVITDVEFDALVHYVKIQPAPYFDFSLKRATGEESNDFSSGVFAGPHLIE</sequence>
<dbReference type="OrthoDB" id="9821772at2"/>
<feature type="domain" description="Putative Flp pilus-assembly TadG-like N-terminal" evidence="2">
    <location>
        <begin position="17"/>
        <end position="63"/>
    </location>
</feature>
<evidence type="ECO:0000313" key="3">
    <source>
        <dbReference type="EMBL" id="QDU82326.1"/>
    </source>
</evidence>
<keyword evidence="1" id="KW-0812">Transmembrane</keyword>
<dbReference type="EMBL" id="CP036281">
    <property type="protein sequence ID" value="QDU82326.1"/>
    <property type="molecule type" value="Genomic_DNA"/>
</dbReference>
<gene>
    <name evidence="3" type="ORF">Pla110_40810</name>
</gene>
<organism evidence="3 4">
    <name type="scientific">Polystyrenella longa</name>
    <dbReference type="NCBI Taxonomy" id="2528007"/>
    <lineage>
        <taxon>Bacteria</taxon>
        <taxon>Pseudomonadati</taxon>
        <taxon>Planctomycetota</taxon>
        <taxon>Planctomycetia</taxon>
        <taxon>Planctomycetales</taxon>
        <taxon>Planctomycetaceae</taxon>
        <taxon>Polystyrenella</taxon>
    </lineage>
</organism>
<keyword evidence="4" id="KW-1185">Reference proteome</keyword>
<name>A0A518CSY5_9PLAN</name>
<keyword evidence="1" id="KW-1133">Transmembrane helix</keyword>
<reference evidence="3 4" key="1">
    <citation type="submission" date="2019-02" db="EMBL/GenBank/DDBJ databases">
        <title>Deep-cultivation of Planctomycetes and their phenomic and genomic characterization uncovers novel biology.</title>
        <authorList>
            <person name="Wiegand S."/>
            <person name="Jogler M."/>
            <person name="Boedeker C."/>
            <person name="Pinto D."/>
            <person name="Vollmers J."/>
            <person name="Rivas-Marin E."/>
            <person name="Kohn T."/>
            <person name="Peeters S.H."/>
            <person name="Heuer A."/>
            <person name="Rast P."/>
            <person name="Oberbeckmann S."/>
            <person name="Bunk B."/>
            <person name="Jeske O."/>
            <person name="Meyerdierks A."/>
            <person name="Storesund J.E."/>
            <person name="Kallscheuer N."/>
            <person name="Luecker S."/>
            <person name="Lage O.M."/>
            <person name="Pohl T."/>
            <person name="Merkel B.J."/>
            <person name="Hornburger P."/>
            <person name="Mueller R.-W."/>
            <person name="Bruemmer F."/>
            <person name="Labrenz M."/>
            <person name="Spormann A.M."/>
            <person name="Op den Camp H."/>
            <person name="Overmann J."/>
            <person name="Amann R."/>
            <person name="Jetten M.S.M."/>
            <person name="Mascher T."/>
            <person name="Medema M.H."/>
            <person name="Devos D.P."/>
            <person name="Kaster A.-K."/>
            <person name="Ovreas L."/>
            <person name="Rohde M."/>
            <person name="Galperin M.Y."/>
            <person name="Jogler C."/>
        </authorList>
    </citation>
    <scope>NUCLEOTIDE SEQUENCE [LARGE SCALE GENOMIC DNA]</scope>
    <source>
        <strain evidence="3 4">Pla110</strain>
    </source>
</reference>
<evidence type="ECO:0000259" key="2">
    <source>
        <dbReference type="Pfam" id="PF13400"/>
    </source>
</evidence>
<protein>
    <recommendedName>
        <fullName evidence="2">Putative Flp pilus-assembly TadG-like N-terminal domain-containing protein</fullName>
    </recommendedName>
</protein>
<evidence type="ECO:0000313" key="4">
    <source>
        <dbReference type="Proteomes" id="UP000317178"/>
    </source>
</evidence>
<dbReference type="KEGG" id="plon:Pla110_40810"/>
<dbReference type="AlphaFoldDB" id="A0A518CSY5"/>
<dbReference type="Pfam" id="PF13400">
    <property type="entry name" value="Tad"/>
    <property type="match status" value="1"/>
</dbReference>
<feature type="transmembrane region" description="Helical" evidence="1">
    <location>
        <begin position="20"/>
        <end position="45"/>
    </location>
</feature>
<dbReference type="InterPro" id="IPR028087">
    <property type="entry name" value="Tad_N"/>
</dbReference>